<dbReference type="Proteomes" id="UP000002624">
    <property type="component" value="Unassembled WGS sequence"/>
</dbReference>
<dbReference type="OrthoDB" id="413361at2759"/>
<dbReference type="VEuPathDB" id="FungiDB:HCDG_05725"/>
<name>C6HHP4_AJECH</name>
<dbReference type="EMBL" id="GG692427">
    <property type="protein sequence ID" value="EER40328.1"/>
    <property type="molecule type" value="Genomic_DNA"/>
</dbReference>
<dbReference type="HOGENOM" id="CLU_1602243_0_0_1"/>
<reference evidence="2" key="1">
    <citation type="submission" date="2009-05" db="EMBL/GenBank/DDBJ databases">
        <title>The genome sequence of Ajellomyces capsulatus strain H143.</title>
        <authorList>
            <person name="Champion M."/>
            <person name="Cuomo C.A."/>
            <person name="Ma L.-J."/>
            <person name="Henn M.R."/>
            <person name="Sil A."/>
            <person name="Goldman B."/>
            <person name="Young S.K."/>
            <person name="Kodira C.D."/>
            <person name="Zeng Q."/>
            <person name="Koehrsen M."/>
            <person name="Alvarado L."/>
            <person name="Berlin A.M."/>
            <person name="Borenstein D."/>
            <person name="Chen Z."/>
            <person name="Engels R."/>
            <person name="Freedman E."/>
            <person name="Gellesch M."/>
            <person name="Goldberg J."/>
            <person name="Griggs A."/>
            <person name="Gujja S."/>
            <person name="Heiman D.I."/>
            <person name="Hepburn T.A."/>
            <person name="Howarth C."/>
            <person name="Jen D."/>
            <person name="Larson L."/>
            <person name="Lewis B."/>
            <person name="Mehta T."/>
            <person name="Park D."/>
            <person name="Pearson M."/>
            <person name="Roberts A."/>
            <person name="Saif S."/>
            <person name="Shea T.D."/>
            <person name="Shenoy N."/>
            <person name="Sisk P."/>
            <person name="Stolte C."/>
            <person name="Sykes S."/>
            <person name="Walk T."/>
            <person name="White J."/>
            <person name="Yandava C."/>
            <person name="Klein B."/>
            <person name="McEwen J.G."/>
            <person name="Puccia R."/>
            <person name="Goldman G.H."/>
            <person name="Felipe M.S."/>
            <person name="Nino-Vega G."/>
            <person name="San-Blas G."/>
            <person name="Taylor J.W."/>
            <person name="Mendoza L."/>
            <person name="Galagan J.E."/>
            <person name="Nusbaum C."/>
            <person name="Birren B.W."/>
        </authorList>
    </citation>
    <scope>NUCLEOTIDE SEQUENCE [LARGE SCALE GENOMIC DNA]</scope>
    <source>
        <strain evidence="2">H143</strain>
    </source>
</reference>
<organism evidence="1 2">
    <name type="scientific">Ajellomyces capsulatus (strain H143)</name>
    <name type="common">Darling's disease fungus</name>
    <name type="synonym">Histoplasma capsulatum</name>
    <dbReference type="NCBI Taxonomy" id="544712"/>
    <lineage>
        <taxon>Eukaryota</taxon>
        <taxon>Fungi</taxon>
        <taxon>Dikarya</taxon>
        <taxon>Ascomycota</taxon>
        <taxon>Pezizomycotina</taxon>
        <taxon>Eurotiomycetes</taxon>
        <taxon>Eurotiomycetidae</taxon>
        <taxon>Onygenales</taxon>
        <taxon>Ajellomycetaceae</taxon>
        <taxon>Histoplasma</taxon>
    </lineage>
</organism>
<sequence>MSLGKLVRQGYTFKQSAYGNNHAILVMSSDRMFSFTVKLNGNDIYEVEKPPMLKDLIRFAMPNGNFEPVNTAQEKDGILALPRVDKKVMELTIMQWHQKLGHLNPADIAKMAADPRLGMWIKGPRALPFCKVCVQAKMKRPTFAPMSRAVKPAVRFFVDLAATGWE</sequence>
<evidence type="ECO:0008006" key="3">
    <source>
        <dbReference type="Google" id="ProtNLM"/>
    </source>
</evidence>
<evidence type="ECO:0000313" key="1">
    <source>
        <dbReference type="EMBL" id="EER40328.1"/>
    </source>
</evidence>
<protein>
    <recommendedName>
        <fullName evidence="3">GAG-pre-integrase domain-containing protein</fullName>
    </recommendedName>
</protein>
<gene>
    <name evidence="1" type="ORF">HCDG_05725</name>
</gene>
<dbReference type="AlphaFoldDB" id="C6HHP4"/>
<dbReference type="STRING" id="544712.C6HHP4"/>
<accession>C6HHP4</accession>
<dbReference type="OMA" id="MELTIMQ"/>
<proteinExistence type="predicted"/>
<evidence type="ECO:0000313" key="2">
    <source>
        <dbReference type="Proteomes" id="UP000002624"/>
    </source>
</evidence>